<keyword evidence="14" id="KW-1185">Reference proteome</keyword>
<dbReference type="GO" id="GO:0008168">
    <property type="term" value="F:methyltransferase activity"/>
    <property type="evidence" value="ECO:0007669"/>
    <property type="project" value="UniProtKB-KW"/>
</dbReference>
<dbReference type="PIRSF" id="PIRSF015601">
    <property type="entry name" value="MTase_slr0722"/>
    <property type="match status" value="1"/>
</dbReference>
<dbReference type="Pfam" id="PF04452">
    <property type="entry name" value="Methyltrans_RNA"/>
    <property type="match status" value="1"/>
</dbReference>
<dbReference type="SUPFAM" id="SSF88697">
    <property type="entry name" value="PUA domain-like"/>
    <property type="match status" value="1"/>
</dbReference>
<dbReference type="InterPro" id="IPR029026">
    <property type="entry name" value="tRNA_m1G_MTases_N"/>
</dbReference>
<evidence type="ECO:0000256" key="7">
    <source>
        <dbReference type="ARBA" id="ARBA00022691"/>
    </source>
</evidence>
<dbReference type="NCBIfam" id="TIGR00046">
    <property type="entry name" value="RsmE family RNA methyltransferase"/>
    <property type="match status" value="1"/>
</dbReference>
<keyword evidence="4 10" id="KW-0698">rRNA processing</keyword>
<dbReference type="Gene3D" id="3.40.1280.10">
    <property type="match status" value="1"/>
</dbReference>
<evidence type="ECO:0000313" key="14">
    <source>
        <dbReference type="Proteomes" id="UP001460202"/>
    </source>
</evidence>
<comment type="caution">
    <text evidence="13">The sequence shown here is derived from an EMBL/GenBank/DDBJ whole genome shotgun (WGS) entry which is preliminary data.</text>
</comment>
<organism evidence="13 14">
    <name type="scientific">Alistipes intestinihominis</name>
    <dbReference type="NCBI Taxonomy" id="3133172"/>
    <lineage>
        <taxon>Bacteria</taxon>
        <taxon>Pseudomonadati</taxon>
        <taxon>Bacteroidota</taxon>
        <taxon>Bacteroidia</taxon>
        <taxon>Bacteroidales</taxon>
        <taxon>Rikenellaceae</taxon>
        <taxon>Alistipes</taxon>
    </lineage>
</organism>
<evidence type="ECO:0000259" key="11">
    <source>
        <dbReference type="Pfam" id="PF04452"/>
    </source>
</evidence>
<feature type="domain" description="Ribosomal RNA small subunit methyltransferase E PUA-like" evidence="12">
    <location>
        <begin position="17"/>
        <end position="62"/>
    </location>
</feature>
<feature type="domain" description="Ribosomal RNA small subunit methyltransferase E methyltransferase" evidence="11">
    <location>
        <begin position="71"/>
        <end position="230"/>
    </location>
</feature>
<keyword evidence="7 10" id="KW-0949">S-adenosyl-L-methionine</keyword>
<dbReference type="CDD" id="cd18084">
    <property type="entry name" value="RsmE-like"/>
    <property type="match status" value="1"/>
</dbReference>
<evidence type="ECO:0000256" key="1">
    <source>
        <dbReference type="ARBA" id="ARBA00004496"/>
    </source>
</evidence>
<evidence type="ECO:0000256" key="6">
    <source>
        <dbReference type="ARBA" id="ARBA00022679"/>
    </source>
</evidence>
<gene>
    <name evidence="13" type="ORF">WMO46_09020</name>
</gene>
<evidence type="ECO:0000313" key="13">
    <source>
        <dbReference type="EMBL" id="MEQ2545085.1"/>
    </source>
</evidence>
<dbReference type="InterPro" id="IPR046886">
    <property type="entry name" value="RsmE_MTase_dom"/>
</dbReference>
<comment type="similarity">
    <text evidence="2 10">Belongs to the RNA methyltransferase RsmE family.</text>
</comment>
<name>A0ABV1GXF6_9BACT</name>
<dbReference type="PANTHER" id="PTHR30027">
    <property type="entry name" value="RIBOSOMAL RNA SMALL SUBUNIT METHYLTRANSFERASE E"/>
    <property type="match status" value="1"/>
</dbReference>
<dbReference type="InterPro" id="IPR029028">
    <property type="entry name" value="Alpha/beta_knot_MTases"/>
</dbReference>
<evidence type="ECO:0000256" key="5">
    <source>
        <dbReference type="ARBA" id="ARBA00022603"/>
    </source>
</evidence>
<comment type="function">
    <text evidence="8 10">Specifically methylates the N3 position of the uracil ring of uridine 1498 (m3U1498) in 16S rRNA. Acts on the fully assembled 30S ribosomal subunit.</text>
</comment>
<proteinExistence type="inferred from homology"/>
<evidence type="ECO:0000256" key="3">
    <source>
        <dbReference type="ARBA" id="ARBA00022490"/>
    </source>
</evidence>
<dbReference type="Pfam" id="PF20260">
    <property type="entry name" value="PUA_4"/>
    <property type="match status" value="1"/>
</dbReference>
<dbReference type="EMBL" id="JBBMFL010000009">
    <property type="protein sequence ID" value="MEQ2545085.1"/>
    <property type="molecule type" value="Genomic_DNA"/>
</dbReference>
<protein>
    <recommendedName>
        <fullName evidence="10">Ribosomal RNA small subunit methyltransferase E</fullName>
        <ecNumber evidence="10">2.1.1.193</ecNumber>
    </recommendedName>
</protein>
<dbReference type="GO" id="GO:0032259">
    <property type="term" value="P:methylation"/>
    <property type="evidence" value="ECO:0007669"/>
    <property type="project" value="UniProtKB-KW"/>
</dbReference>
<dbReference type="EC" id="2.1.1.193" evidence="10"/>
<comment type="subcellular location">
    <subcellularLocation>
        <location evidence="1 10">Cytoplasm</location>
    </subcellularLocation>
</comment>
<evidence type="ECO:0000259" key="12">
    <source>
        <dbReference type="Pfam" id="PF20260"/>
    </source>
</evidence>
<dbReference type="InterPro" id="IPR006700">
    <property type="entry name" value="RsmE"/>
</dbReference>
<comment type="catalytic activity">
    <reaction evidence="9 10">
        <text>uridine(1498) in 16S rRNA + S-adenosyl-L-methionine = N(3)-methyluridine(1498) in 16S rRNA + S-adenosyl-L-homocysteine + H(+)</text>
        <dbReference type="Rhea" id="RHEA:42920"/>
        <dbReference type="Rhea" id="RHEA-COMP:10283"/>
        <dbReference type="Rhea" id="RHEA-COMP:10284"/>
        <dbReference type="ChEBI" id="CHEBI:15378"/>
        <dbReference type="ChEBI" id="CHEBI:57856"/>
        <dbReference type="ChEBI" id="CHEBI:59789"/>
        <dbReference type="ChEBI" id="CHEBI:65315"/>
        <dbReference type="ChEBI" id="CHEBI:74502"/>
        <dbReference type="EC" id="2.1.1.193"/>
    </reaction>
</comment>
<dbReference type="InterPro" id="IPR046887">
    <property type="entry name" value="RsmE_PUA-like"/>
</dbReference>
<sequence length="252" mass="27997">MQLFYAPDIMPPLYALGEEESKHCVRVLRLRRGERIHITDGRGNLFCCEITDDDPKRCTVRIVSVEEEFEKMPYALTLAVAPTKSPDRFEWLLEKATEVGVTEFLPLDTAHSERHVFKPARGEKVITAALKQSLKAYRPALLPLTPFREAVLRPFEGRRFIAHCAPARSPEGKVYLPDALRPGETAAVFIGPEGDFSPEEIDFALARGFEEITLGTQRLRTETAALAAAVMASVVNPPKRRDLGVAEAGNGL</sequence>
<dbReference type="InterPro" id="IPR015947">
    <property type="entry name" value="PUA-like_sf"/>
</dbReference>
<dbReference type="PANTHER" id="PTHR30027:SF3">
    <property type="entry name" value="16S RRNA (URACIL(1498)-N(3))-METHYLTRANSFERASE"/>
    <property type="match status" value="1"/>
</dbReference>
<keyword evidence="5 10" id="KW-0489">Methyltransferase</keyword>
<evidence type="ECO:0000256" key="4">
    <source>
        <dbReference type="ARBA" id="ARBA00022552"/>
    </source>
</evidence>
<evidence type="ECO:0000256" key="2">
    <source>
        <dbReference type="ARBA" id="ARBA00005528"/>
    </source>
</evidence>
<dbReference type="Proteomes" id="UP001460202">
    <property type="component" value="Unassembled WGS sequence"/>
</dbReference>
<reference evidence="13 14" key="1">
    <citation type="submission" date="2024-03" db="EMBL/GenBank/DDBJ databases">
        <title>Human intestinal bacterial collection.</title>
        <authorList>
            <person name="Pauvert C."/>
            <person name="Hitch T.C.A."/>
            <person name="Clavel T."/>
        </authorList>
    </citation>
    <scope>NUCLEOTIDE SEQUENCE [LARGE SCALE GENOMIC DNA]</scope>
    <source>
        <strain evidence="13 14">CLA-KB-H122</strain>
    </source>
</reference>
<dbReference type="RefSeq" id="WP_129651666.1">
    <property type="nucleotide sequence ID" value="NZ_JBBMFL010000009.1"/>
</dbReference>
<dbReference type="Gene3D" id="2.40.240.20">
    <property type="entry name" value="Hypothetical PUA domain-like, domain 1"/>
    <property type="match status" value="1"/>
</dbReference>
<keyword evidence="6 10" id="KW-0808">Transferase</keyword>
<accession>A0ABV1GXF6</accession>
<evidence type="ECO:0000256" key="8">
    <source>
        <dbReference type="ARBA" id="ARBA00025699"/>
    </source>
</evidence>
<keyword evidence="3 10" id="KW-0963">Cytoplasm</keyword>
<dbReference type="GeneID" id="78180435"/>
<evidence type="ECO:0000256" key="9">
    <source>
        <dbReference type="ARBA" id="ARBA00047944"/>
    </source>
</evidence>
<evidence type="ECO:0000256" key="10">
    <source>
        <dbReference type="PIRNR" id="PIRNR015601"/>
    </source>
</evidence>
<dbReference type="SUPFAM" id="SSF75217">
    <property type="entry name" value="alpha/beta knot"/>
    <property type="match status" value="1"/>
</dbReference>